<dbReference type="EMBL" id="PHUM01000007">
    <property type="protein sequence ID" value="PWH08613.1"/>
    <property type="molecule type" value="Genomic_DNA"/>
</dbReference>
<sequence length="73" mass="8116">MLLAIIETDDVKRNDCRPLIRHTRDVSDDCLVMRTDKTGHAGCRTCVRQAADDTAEPAVRMPGHRLLAGRTAE</sequence>
<dbReference type="Proteomes" id="UP000467387">
    <property type="component" value="Unassembled WGS sequence"/>
</dbReference>
<proteinExistence type="predicted"/>
<evidence type="ECO:0000313" key="4">
    <source>
        <dbReference type="Proteomes" id="UP000245582"/>
    </source>
</evidence>
<dbReference type="EMBL" id="WDWU01000002">
    <property type="protein sequence ID" value="KAB7057782.1"/>
    <property type="molecule type" value="Genomic_DNA"/>
</dbReference>
<reference evidence="5 6" key="2">
    <citation type="journal article" date="2019" name="Nat. Med.">
        <title>A library of human gut bacterial isolates paired with longitudinal multiomics data enables mechanistic microbiome research.</title>
        <authorList>
            <person name="Poyet M."/>
            <person name="Groussin M."/>
            <person name="Gibbons S.M."/>
            <person name="Avila-Pacheco J."/>
            <person name="Jiang X."/>
            <person name="Kearney S.M."/>
            <person name="Perrotta A.R."/>
            <person name="Berdy B."/>
            <person name="Zhao S."/>
            <person name="Lieberman T.D."/>
            <person name="Swanson P.K."/>
            <person name="Smith M."/>
            <person name="Roesemann S."/>
            <person name="Alexander J.E."/>
            <person name="Rich S.A."/>
            <person name="Livny J."/>
            <person name="Vlamakis H."/>
            <person name="Clish C."/>
            <person name="Bullock K."/>
            <person name="Deik A."/>
            <person name="Scott J."/>
            <person name="Pierce K.A."/>
            <person name="Xavier R.J."/>
            <person name="Alm E.J."/>
        </authorList>
    </citation>
    <scope>NUCLEOTIDE SEQUENCE [LARGE SCALE GENOMIC DNA]</scope>
    <source>
        <strain evidence="2 5">BIOML-A201</strain>
        <strain evidence="1 6">BIOML-A210</strain>
    </source>
</reference>
<dbReference type="AlphaFoldDB" id="A0A2U2RRW0"/>
<name>A0A2U2RRW0_BIFLN</name>
<dbReference type="Proteomes" id="UP000245582">
    <property type="component" value="Unassembled WGS sequence"/>
</dbReference>
<evidence type="ECO:0000313" key="2">
    <source>
        <dbReference type="EMBL" id="KAB7072856.1"/>
    </source>
</evidence>
<dbReference type="EMBL" id="WDWL01000006">
    <property type="protein sequence ID" value="KAB7072856.1"/>
    <property type="molecule type" value="Genomic_DNA"/>
</dbReference>
<comment type="caution">
    <text evidence="3">The sequence shown here is derived from an EMBL/GenBank/DDBJ whole genome shotgun (WGS) entry which is preliminary data.</text>
</comment>
<gene>
    <name evidence="3" type="ORF">CWE05_07205</name>
    <name evidence="2" type="ORF">GBI83_05570</name>
    <name evidence="1" type="ORF">GBI87_01645</name>
</gene>
<accession>A0A2U2RRW0</accession>
<organism evidence="3 4">
    <name type="scientific">Bifidobacterium longum</name>
    <dbReference type="NCBI Taxonomy" id="216816"/>
    <lineage>
        <taxon>Bacteria</taxon>
        <taxon>Bacillati</taxon>
        <taxon>Actinomycetota</taxon>
        <taxon>Actinomycetes</taxon>
        <taxon>Bifidobacteriales</taxon>
        <taxon>Bifidobacteriaceae</taxon>
        <taxon>Bifidobacterium</taxon>
    </lineage>
</organism>
<evidence type="ECO:0000313" key="6">
    <source>
        <dbReference type="Proteomes" id="UP000467387"/>
    </source>
</evidence>
<evidence type="ECO:0000313" key="3">
    <source>
        <dbReference type="EMBL" id="PWH08613.1"/>
    </source>
</evidence>
<evidence type="ECO:0000313" key="5">
    <source>
        <dbReference type="Proteomes" id="UP000432196"/>
    </source>
</evidence>
<evidence type="ECO:0000313" key="1">
    <source>
        <dbReference type="EMBL" id="KAB7057782.1"/>
    </source>
</evidence>
<reference evidence="3 4" key="1">
    <citation type="submission" date="2017-11" db="EMBL/GenBank/DDBJ databases">
        <title>Draft genome sequence of Bifidobacterium longum UMA026, isolated from Holstein dairy cow feces.</title>
        <authorList>
            <person name="Albert K."/>
            <person name="Sela D.A."/>
        </authorList>
    </citation>
    <scope>NUCLEOTIDE SEQUENCE [LARGE SCALE GENOMIC DNA]</scope>
    <source>
        <strain evidence="3 4">UMA026</strain>
    </source>
</reference>
<dbReference type="Proteomes" id="UP000432196">
    <property type="component" value="Unassembled WGS sequence"/>
</dbReference>
<protein>
    <submittedName>
        <fullName evidence="3">Uncharacterized protein</fullName>
    </submittedName>
</protein>